<evidence type="ECO:0000256" key="2">
    <source>
        <dbReference type="ARBA" id="ARBA00022556"/>
    </source>
</evidence>
<dbReference type="Gene3D" id="2.160.10.10">
    <property type="entry name" value="Hexapeptide repeat proteins"/>
    <property type="match status" value="1"/>
</dbReference>
<dbReference type="NCBIfam" id="NF003657">
    <property type="entry name" value="PRK05289.1"/>
    <property type="match status" value="1"/>
</dbReference>
<dbReference type="GO" id="GO:0009245">
    <property type="term" value="P:lipid A biosynthetic process"/>
    <property type="evidence" value="ECO:0007669"/>
    <property type="project" value="UniProtKB-KW"/>
</dbReference>
<gene>
    <name evidence="7" type="ORF">METZ01_LOCUS246712</name>
</gene>
<dbReference type="InterPro" id="IPR011004">
    <property type="entry name" value="Trimer_LpxA-like_sf"/>
</dbReference>
<evidence type="ECO:0000256" key="4">
    <source>
        <dbReference type="ARBA" id="ARBA00023098"/>
    </source>
</evidence>
<evidence type="ECO:0000256" key="5">
    <source>
        <dbReference type="ARBA" id="ARBA00023315"/>
    </source>
</evidence>
<keyword evidence="2" id="KW-0441">Lipid A biosynthesis</keyword>
<dbReference type="GO" id="GO:0008780">
    <property type="term" value="F:acyl-[acyl-carrier-protein]-UDP-N-acetylglucosamine O-acyltransferase activity"/>
    <property type="evidence" value="ECO:0007669"/>
    <property type="project" value="InterPro"/>
</dbReference>
<evidence type="ECO:0000313" key="7">
    <source>
        <dbReference type="EMBL" id="SVB93858.1"/>
    </source>
</evidence>
<protein>
    <recommendedName>
        <fullName evidence="6">UDP N-acetylglucosamine O-acyltransferase C-terminal domain-containing protein</fullName>
    </recommendedName>
</protein>
<evidence type="ECO:0000256" key="1">
    <source>
        <dbReference type="ARBA" id="ARBA00022516"/>
    </source>
</evidence>
<evidence type="ECO:0000256" key="3">
    <source>
        <dbReference type="ARBA" id="ARBA00022679"/>
    </source>
</evidence>
<dbReference type="GO" id="GO:0016020">
    <property type="term" value="C:membrane"/>
    <property type="evidence" value="ECO:0007669"/>
    <property type="project" value="GOC"/>
</dbReference>
<dbReference type="PANTHER" id="PTHR43480">
    <property type="entry name" value="ACYL-[ACYL-CARRIER-PROTEIN]--UDP-N-ACETYLGLUCOSAMINE O-ACYLTRANSFERASE"/>
    <property type="match status" value="1"/>
</dbReference>
<keyword evidence="4" id="KW-0443">Lipid metabolism</keyword>
<dbReference type="PANTHER" id="PTHR43480:SF1">
    <property type="entry name" value="ACYL-[ACYL-CARRIER-PROTEIN]--UDP-N-ACETYLGLUCOSAMINE O-ACYLTRANSFERASE, MITOCHONDRIAL-RELATED"/>
    <property type="match status" value="1"/>
</dbReference>
<dbReference type="AlphaFoldDB" id="A0A382I2S4"/>
<dbReference type="Pfam" id="PF00132">
    <property type="entry name" value="Hexapep"/>
    <property type="match status" value="1"/>
</dbReference>
<sequence length="168" mass="18130">MGSNCTIYHNCSIGEAPQDLKYAGEKTTAIIGNNVIIRESVTINRGTIAYGKTEIGNNVLLMACAHVAHDCIIGNHTIMANLATLGGHVELGEYVNLGGGVLVHQFGKIGSHSFVGGGYRVVQDVPPFIIAAGEPLRFGGINKIELQRRGFSDENRSLIKKAYRLYFI</sequence>
<organism evidence="7">
    <name type="scientific">marine metagenome</name>
    <dbReference type="NCBI Taxonomy" id="408172"/>
    <lineage>
        <taxon>unclassified sequences</taxon>
        <taxon>metagenomes</taxon>
        <taxon>ecological metagenomes</taxon>
    </lineage>
</organism>
<dbReference type="InterPro" id="IPR029098">
    <property type="entry name" value="Acetyltransf_C"/>
</dbReference>
<evidence type="ECO:0000259" key="6">
    <source>
        <dbReference type="Pfam" id="PF13720"/>
    </source>
</evidence>
<accession>A0A382I2S4</accession>
<dbReference type="EMBL" id="UINC01064823">
    <property type="protein sequence ID" value="SVB93858.1"/>
    <property type="molecule type" value="Genomic_DNA"/>
</dbReference>
<feature type="non-terminal residue" evidence="7">
    <location>
        <position position="168"/>
    </location>
</feature>
<dbReference type="InterPro" id="IPR001451">
    <property type="entry name" value="Hexapep"/>
</dbReference>
<keyword evidence="1" id="KW-0444">Lipid biosynthesis</keyword>
<proteinExistence type="predicted"/>
<reference evidence="7" key="1">
    <citation type="submission" date="2018-05" db="EMBL/GenBank/DDBJ databases">
        <authorList>
            <person name="Lanie J.A."/>
            <person name="Ng W.-L."/>
            <person name="Kazmierczak K.M."/>
            <person name="Andrzejewski T.M."/>
            <person name="Davidsen T.M."/>
            <person name="Wayne K.J."/>
            <person name="Tettelin H."/>
            <person name="Glass J.I."/>
            <person name="Rusch D."/>
            <person name="Podicherti R."/>
            <person name="Tsui H.-C.T."/>
            <person name="Winkler M.E."/>
        </authorList>
    </citation>
    <scope>NUCLEOTIDE SEQUENCE</scope>
</reference>
<name>A0A382I2S4_9ZZZZ</name>
<keyword evidence="3" id="KW-0808">Transferase</keyword>
<keyword evidence="5" id="KW-0012">Acyltransferase</keyword>
<dbReference type="InterPro" id="IPR010137">
    <property type="entry name" value="Lipid_A_LpxA"/>
</dbReference>
<feature type="domain" description="UDP N-acetylglucosamine O-acyltransferase C-terminal" evidence="6">
    <location>
        <begin position="124"/>
        <end position="167"/>
    </location>
</feature>
<dbReference type="Pfam" id="PF13720">
    <property type="entry name" value="Acetyltransf_11"/>
    <property type="match status" value="1"/>
</dbReference>
<dbReference type="SUPFAM" id="SSF51161">
    <property type="entry name" value="Trimeric LpxA-like enzymes"/>
    <property type="match status" value="1"/>
</dbReference>